<proteinExistence type="predicted"/>
<comment type="caution">
    <text evidence="1">The sequence shown here is derived from an EMBL/GenBank/DDBJ whole genome shotgun (WGS) entry which is preliminary data.</text>
</comment>
<protein>
    <submittedName>
        <fullName evidence="1">Uncharacterized protein</fullName>
    </submittedName>
</protein>
<sequence length="109" mass="12459">MNNVFEHVDPNKVNTGLLKEYGVRYMNIEMLDGSLSTDNVLDMRYYRKLYSSLYSMHIGSQLSGMDEPGSLFDLMSQLKGQHEGKVLISVLYYDYNAYKSNALSISNLN</sequence>
<name>A0ABT3CX65_9BACT</name>
<dbReference type="EMBL" id="JAOYOD010000001">
    <property type="protein sequence ID" value="MCV9388134.1"/>
    <property type="molecule type" value="Genomic_DNA"/>
</dbReference>
<evidence type="ECO:0000313" key="1">
    <source>
        <dbReference type="EMBL" id="MCV9388134.1"/>
    </source>
</evidence>
<dbReference type="Proteomes" id="UP001300692">
    <property type="component" value="Unassembled WGS sequence"/>
</dbReference>
<keyword evidence="2" id="KW-1185">Reference proteome</keyword>
<gene>
    <name evidence="1" type="ORF">N7U62_15745</name>
</gene>
<accession>A0ABT3CX65</accession>
<evidence type="ECO:0000313" key="2">
    <source>
        <dbReference type="Proteomes" id="UP001300692"/>
    </source>
</evidence>
<organism evidence="1 2">
    <name type="scientific">Reichenbachiella ulvae</name>
    <dbReference type="NCBI Taxonomy" id="2980104"/>
    <lineage>
        <taxon>Bacteria</taxon>
        <taxon>Pseudomonadati</taxon>
        <taxon>Bacteroidota</taxon>
        <taxon>Cytophagia</taxon>
        <taxon>Cytophagales</taxon>
        <taxon>Reichenbachiellaceae</taxon>
        <taxon>Reichenbachiella</taxon>
    </lineage>
</organism>
<reference evidence="1 2" key="1">
    <citation type="submission" date="2022-10" db="EMBL/GenBank/DDBJ databases">
        <title>Comparative genomics and taxonomic characterization of three novel marine species of genus Reichenbachiella exhibiting antioxidant and polysaccharide degradation activities.</title>
        <authorList>
            <person name="Muhammad N."/>
            <person name="Lee Y.-J."/>
            <person name="Ko J."/>
            <person name="Kim S.-G."/>
        </authorList>
    </citation>
    <scope>NUCLEOTIDE SEQUENCE [LARGE SCALE GENOMIC DNA]</scope>
    <source>
        <strain evidence="1 2">ABR2-5</strain>
    </source>
</reference>
<dbReference type="RefSeq" id="WP_264138964.1">
    <property type="nucleotide sequence ID" value="NZ_JAOYOD010000001.1"/>
</dbReference>